<dbReference type="Gene3D" id="3.40.390.10">
    <property type="entry name" value="Collagenase (Catalytic Domain)"/>
    <property type="match status" value="1"/>
</dbReference>
<sequence length="520" mass="55779">MNFTTPKFDAAVAAFKADFGSHTQMFTDGQFYVTNKTVAGMIRQIEAELRSNLRLQFFPATELTKAIEFFRKKLNADPIDVGAILAMLNLLEVDGDMFPIRQLFTTGKTDAAAARADFQQLWSTPDIPPAPYWSGSADTIGKVFAAHELEKDRCFEVLRAMARKLLAKRGAVTLPPTAVISSGRLADAVVVPGVAATADEVATQRIQHNSPGALAAAYARMRATLDAGGFVHCGVLSGAAHERSKFPQPEHHVLVFAHDTIAGKDAFLFWDPDAAHTEITSTTWGRGFGVLFATATRLSTAVDDADLAKIDRHKAAKEFGDHTNDTRRHCYQVYYLQSLPLAKVVKVHTKVLAPPKRASVDQMLYNAMTLFAANGVELVGVSQEDLTDPGDLDRFRTLYVGTAAAPTAEVTDLHATFRSPEYESGPGLEASEVLIAVVRDMVPAASGCASHPEAQPGVLLSASLASEWTLAHELGHVLGLGDSADSDNLMYASTAAITADPPQLSEDDVATVSASPLAEG</sequence>
<dbReference type="InterPro" id="IPR024079">
    <property type="entry name" value="MetalloPept_cat_dom_sf"/>
</dbReference>
<evidence type="ECO:0000313" key="8">
    <source>
        <dbReference type="Proteomes" id="UP001348098"/>
    </source>
</evidence>
<dbReference type="EC" id="3.4.24.-" evidence="7"/>
<dbReference type="InterPro" id="IPR001818">
    <property type="entry name" value="Pept_M10_metallopeptidase"/>
</dbReference>
<dbReference type="SUPFAM" id="SSF55486">
    <property type="entry name" value="Metalloproteases ('zincins'), catalytic domain"/>
    <property type="match status" value="1"/>
</dbReference>
<dbReference type="Pfam" id="PF00413">
    <property type="entry name" value="Peptidase_M10"/>
    <property type="match status" value="1"/>
</dbReference>
<feature type="region of interest" description="Disordered" evidence="5">
    <location>
        <begin position="500"/>
        <end position="520"/>
    </location>
</feature>
<keyword evidence="7" id="KW-0482">Metalloprotease</keyword>
<protein>
    <submittedName>
        <fullName evidence="7">Matrixin family metalloprotease</fullName>
        <ecNumber evidence="7">3.4.24.-</ecNumber>
    </submittedName>
</protein>
<evidence type="ECO:0000259" key="6">
    <source>
        <dbReference type="Pfam" id="PF00413"/>
    </source>
</evidence>
<dbReference type="Proteomes" id="UP001348098">
    <property type="component" value="Unassembled WGS sequence"/>
</dbReference>
<dbReference type="RefSeq" id="WP_195081335.1">
    <property type="nucleotide sequence ID" value="NZ_JAYESH010000006.1"/>
</dbReference>
<evidence type="ECO:0000256" key="4">
    <source>
        <dbReference type="ARBA" id="ARBA00022833"/>
    </source>
</evidence>
<evidence type="ECO:0000256" key="5">
    <source>
        <dbReference type="SAM" id="MobiDB-lite"/>
    </source>
</evidence>
<gene>
    <name evidence="7" type="ORF">U3653_17860</name>
</gene>
<name>A0ABU6AX88_9NOCA</name>
<evidence type="ECO:0000256" key="2">
    <source>
        <dbReference type="ARBA" id="ARBA00022723"/>
    </source>
</evidence>
<reference evidence="7 8" key="1">
    <citation type="submission" date="2023-12" db="EMBL/GenBank/DDBJ databases">
        <title>novel species in genus Nocarida.</title>
        <authorList>
            <person name="Li Z."/>
        </authorList>
    </citation>
    <scope>NUCLEOTIDE SEQUENCE [LARGE SCALE GENOMIC DNA]</scope>
    <source>
        <strain evidence="7 8">CDC186</strain>
    </source>
</reference>
<keyword evidence="2" id="KW-0479">Metal-binding</keyword>
<evidence type="ECO:0000313" key="7">
    <source>
        <dbReference type="EMBL" id="MEB3511898.1"/>
    </source>
</evidence>
<keyword evidence="1" id="KW-0645">Protease</keyword>
<dbReference type="EMBL" id="JAYKYQ010000007">
    <property type="protein sequence ID" value="MEB3511898.1"/>
    <property type="molecule type" value="Genomic_DNA"/>
</dbReference>
<keyword evidence="3 7" id="KW-0378">Hydrolase</keyword>
<organism evidence="7 8">
    <name type="scientific">Nocardia implantans</name>
    <dbReference type="NCBI Taxonomy" id="3108168"/>
    <lineage>
        <taxon>Bacteria</taxon>
        <taxon>Bacillati</taxon>
        <taxon>Actinomycetota</taxon>
        <taxon>Actinomycetes</taxon>
        <taxon>Mycobacteriales</taxon>
        <taxon>Nocardiaceae</taxon>
        <taxon>Nocardia</taxon>
    </lineage>
</organism>
<evidence type="ECO:0000256" key="1">
    <source>
        <dbReference type="ARBA" id="ARBA00022670"/>
    </source>
</evidence>
<keyword evidence="4" id="KW-0862">Zinc</keyword>
<keyword evidence="8" id="KW-1185">Reference proteome</keyword>
<feature type="domain" description="Peptidase M10 metallopeptidase" evidence="6">
    <location>
        <begin position="466"/>
        <end position="513"/>
    </location>
</feature>
<accession>A0ABU6AX88</accession>
<comment type="caution">
    <text evidence="7">The sequence shown here is derived from an EMBL/GenBank/DDBJ whole genome shotgun (WGS) entry which is preliminary data.</text>
</comment>
<dbReference type="GO" id="GO:0008237">
    <property type="term" value="F:metallopeptidase activity"/>
    <property type="evidence" value="ECO:0007669"/>
    <property type="project" value="UniProtKB-KW"/>
</dbReference>
<proteinExistence type="predicted"/>
<evidence type="ECO:0000256" key="3">
    <source>
        <dbReference type="ARBA" id="ARBA00022801"/>
    </source>
</evidence>